<feature type="signal peptide" evidence="1">
    <location>
        <begin position="1"/>
        <end position="26"/>
    </location>
</feature>
<dbReference type="Proteomes" id="UP000500857">
    <property type="component" value="Chromosome"/>
</dbReference>
<reference evidence="2 3" key="1">
    <citation type="submission" date="2020-04" db="EMBL/GenBank/DDBJ databases">
        <authorList>
            <person name="Basu S."/>
            <person name="Maruthanayagam V."/>
            <person name="Chakraborty S."/>
            <person name="Pramanik A."/>
            <person name="Mukherjee J."/>
            <person name="Brink B."/>
        </authorList>
    </citation>
    <scope>NUCLEOTIDE SEQUENCE [LARGE SCALE GENOMIC DNA]</scope>
    <source>
        <strain evidence="2 3">AP17</strain>
    </source>
</reference>
<accession>A0A6H1TYJ8</accession>
<sequence>MKTIFKNIIFFSISFGLLGASQTAFSSDLPQADANGNYSGRTSHLYWQVTDPDPNGLNCRGDGRSGAEMNTAFYYGENVDIGGLPVRGTFQNGETFKAYGFPSGWTVTRDRQDKTWVFVDRALDAGGPKNCYVRANRNFIRPIREPQTTSQAPALPMTILLDEGVAQLIVPNRDTTQSAYGGDLRLYDVHIAKMYEVTRILCDRGWSPGVSWYYFAGGGNIDMGMFEISCREARAIASEFELSYTETTTLVYSIGERQSRTQYQEIPVLDLVGSKIPKWLDFVQTVRPVQ</sequence>
<dbReference type="KEGG" id="oxy:HCG48_14585"/>
<dbReference type="AlphaFoldDB" id="A0A6H1TYJ8"/>
<evidence type="ECO:0000313" key="3">
    <source>
        <dbReference type="Proteomes" id="UP000500857"/>
    </source>
</evidence>
<organism evidence="2 3">
    <name type="scientific">Oxynema aestuarii AP17</name>
    <dbReference type="NCBI Taxonomy" id="2064643"/>
    <lineage>
        <taxon>Bacteria</taxon>
        <taxon>Bacillati</taxon>
        <taxon>Cyanobacteriota</taxon>
        <taxon>Cyanophyceae</taxon>
        <taxon>Oscillatoriophycideae</taxon>
        <taxon>Oscillatoriales</taxon>
        <taxon>Oscillatoriaceae</taxon>
        <taxon>Oxynema</taxon>
        <taxon>Oxynema aestuarii</taxon>
    </lineage>
</organism>
<proteinExistence type="predicted"/>
<keyword evidence="1" id="KW-0732">Signal</keyword>
<evidence type="ECO:0000313" key="2">
    <source>
        <dbReference type="EMBL" id="QIZ71661.1"/>
    </source>
</evidence>
<protein>
    <submittedName>
        <fullName evidence="2">Uncharacterized protein</fullName>
    </submittedName>
</protein>
<feature type="chain" id="PRO_5026284689" evidence="1">
    <location>
        <begin position="27"/>
        <end position="290"/>
    </location>
</feature>
<dbReference type="RefSeq" id="WP_168569813.1">
    <property type="nucleotide sequence ID" value="NZ_CP051167.1"/>
</dbReference>
<gene>
    <name evidence="2" type="ORF">HCG48_14585</name>
</gene>
<dbReference type="EMBL" id="CP051167">
    <property type="protein sequence ID" value="QIZ71661.1"/>
    <property type="molecule type" value="Genomic_DNA"/>
</dbReference>
<evidence type="ECO:0000256" key="1">
    <source>
        <dbReference type="SAM" id="SignalP"/>
    </source>
</evidence>
<keyword evidence="3" id="KW-1185">Reference proteome</keyword>
<name>A0A6H1TYJ8_9CYAN</name>